<evidence type="ECO:0000313" key="1">
    <source>
        <dbReference type="EMBL" id="KAJ9124644.1"/>
    </source>
</evidence>
<gene>
    <name evidence="1" type="ORF">QFC24_003011</name>
</gene>
<comment type="caution">
    <text evidence="1">The sequence shown here is derived from an EMBL/GenBank/DDBJ whole genome shotgun (WGS) entry which is preliminary data.</text>
</comment>
<dbReference type="EMBL" id="JASBWV010000009">
    <property type="protein sequence ID" value="KAJ9124644.1"/>
    <property type="molecule type" value="Genomic_DNA"/>
</dbReference>
<keyword evidence="2" id="KW-1185">Reference proteome</keyword>
<sequence length="564" mass="60251">MHDDADADTELPGGGDGDPFSDPSDVSLYQAWKAYKQQHSRPGVEAVGMGLEQAAWGDALLGDAGFGGVPVRDRLEAWAGWLNPWGEGELLIFDKQAGNISIPHRPAAYPAHLPPANAFPVQGTLLRIEDFPGAKELGVDEYGCAELPSPVSLTASYNKEDLTTTPPTTNTTTTTRPLIALIIRGHCSFSHKTRLAQHLSAHACIIADDTATPSETDEQGRTRTGLITMYSPDDTTDVRVGSTFVSRAGGLVVRDLMDRERERAGAGAGAGGVEVRIEPDDGYDWPLSDLLVFIMLLPSVITIFAILLNKYRTMRQRQRDRAPKETVFALPEAIWVPEEWEKEDDSPAPTLPKSGVARVSGGGDADAGGSAAEDSAGSAGAGAGAGGEGGGGGAVEEQEEEQCRPPFGTGMPKQKPRQSSSFTAIGTTNTGTTTTNATATVKKRKFYSKDECAICLGSFERGDVIRILPCGHLFHKLEVDDWDITATPSDSTLAIPTQTATTPLTAVPPAPTSDTDTEPHGGWSFGSAVWERMRKVFRNRNRAAEVEGQGVEREEGEETPLLRV</sequence>
<evidence type="ECO:0000313" key="2">
    <source>
        <dbReference type="Proteomes" id="UP001234202"/>
    </source>
</evidence>
<protein>
    <submittedName>
        <fullName evidence="1">Uncharacterized protein</fullName>
    </submittedName>
</protein>
<reference evidence="1" key="1">
    <citation type="submission" date="2023-04" db="EMBL/GenBank/DDBJ databases">
        <title>Draft Genome sequencing of Naganishia species isolated from polar environments using Oxford Nanopore Technology.</title>
        <authorList>
            <person name="Leo P."/>
            <person name="Venkateswaran K."/>
        </authorList>
    </citation>
    <scope>NUCLEOTIDE SEQUENCE</scope>
    <source>
        <strain evidence="1">DBVPG 5303</strain>
    </source>
</reference>
<organism evidence="1 2">
    <name type="scientific">Naganishia onofrii</name>
    <dbReference type="NCBI Taxonomy" id="1851511"/>
    <lineage>
        <taxon>Eukaryota</taxon>
        <taxon>Fungi</taxon>
        <taxon>Dikarya</taxon>
        <taxon>Basidiomycota</taxon>
        <taxon>Agaricomycotina</taxon>
        <taxon>Tremellomycetes</taxon>
        <taxon>Filobasidiales</taxon>
        <taxon>Filobasidiaceae</taxon>
        <taxon>Naganishia</taxon>
    </lineage>
</organism>
<proteinExistence type="predicted"/>
<dbReference type="Proteomes" id="UP001234202">
    <property type="component" value="Unassembled WGS sequence"/>
</dbReference>
<name>A0ACC2XKT4_9TREE</name>
<accession>A0ACC2XKT4</accession>